<evidence type="ECO:0000256" key="1">
    <source>
        <dbReference type="ARBA" id="ARBA00012519"/>
    </source>
</evidence>
<dbReference type="Proteomes" id="UP000192610">
    <property type="component" value="Unassembled WGS sequence"/>
</dbReference>
<dbReference type="InterPro" id="IPR014729">
    <property type="entry name" value="Rossmann-like_a/b/a_fold"/>
</dbReference>
<dbReference type="AlphaFoldDB" id="A0A1V9F2M6"/>
<evidence type="ECO:0000256" key="5">
    <source>
        <dbReference type="ARBA" id="ARBA00022840"/>
    </source>
</evidence>
<dbReference type="InterPro" id="IPR004821">
    <property type="entry name" value="Cyt_trans-like"/>
</dbReference>
<dbReference type="EMBL" id="LVXG01000008">
    <property type="protein sequence ID" value="OQP52589.1"/>
    <property type="molecule type" value="Genomic_DNA"/>
</dbReference>
<evidence type="ECO:0000256" key="2">
    <source>
        <dbReference type="ARBA" id="ARBA00022679"/>
    </source>
</evidence>
<keyword evidence="2" id="KW-0808">Transferase</keyword>
<dbReference type="GO" id="GO:0016779">
    <property type="term" value="F:nucleotidyltransferase activity"/>
    <property type="evidence" value="ECO:0007669"/>
    <property type="project" value="UniProtKB-KW"/>
</dbReference>
<dbReference type="SUPFAM" id="SSF52374">
    <property type="entry name" value="Nucleotidylyl transferase"/>
    <property type="match status" value="1"/>
</dbReference>
<dbReference type="PANTHER" id="PTHR43793">
    <property type="entry name" value="FAD SYNTHASE"/>
    <property type="match status" value="1"/>
</dbReference>
<dbReference type="GO" id="GO:0016773">
    <property type="term" value="F:phosphotransferase activity, alcohol group as acceptor"/>
    <property type="evidence" value="ECO:0007669"/>
    <property type="project" value="InterPro"/>
</dbReference>
<feature type="domain" description="Cytidyltransferase-like" evidence="8">
    <location>
        <begin position="33"/>
        <end position="158"/>
    </location>
</feature>
<keyword evidence="10" id="KW-1185">Reference proteome</keyword>
<dbReference type="PANTHER" id="PTHR43793:SF2">
    <property type="entry name" value="BIFUNCTIONAL PROTEIN HLDE"/>
    <property type="match status" value="1"/>
</dbReference>
<evidence type="ECO:0000313" key="10">
    <source>
        <dbReference type="Proteomes" id="UP000192610"/>
    </source>
</evidence>
<sequence length="162" mass="17616">MRKADIISTRVCNLNEAKHKIAQWRVTGKTVAFTNGVFDILHRGHIFSLSQAAVEADYLIVGLNSDASTKRLKGDSRPVNDEQSRALVLASLLMVDMVVIFEEDTPLNLITTLQPDVLVKGGDYTLEQIVGAKEVMEAGGKVIINSIVEGFSTTGIIARMSS</sequence>
<evidence type="ECO:0000313" key="9">
    <source>
        <dbReference type="EMBL" id="OQP52589.1"/>
    </source>
</evidence>
<accession>A0A1V9F2M6</accession>
<comment type="catalytic activity">
    <reaction evidence="7">
        <text>D-glycero-beta-D-manno-heptose 1-phosphate + ATP + H(+) = ADP-D-glycero-beta-D-manno-heptose + diphosphate</text>
        <dbReference type="Rhea" id="RHEA:27465"/>
        <dbReference type="ChEBI" id="CHEBI:15378"/>
        <dbReference type="ChEBI" id="CHEBI:30616"/>
        <dbReference type="ChEBI" id="CHEBI:33019"/>
        <dbReference type="ChEBI" id="CHEBI:59967"/>
        <dbReference type="ChEBI" id="CHEBI:61593"/>
        <dbReference type="EC" id="2.7.7.70"/>
    </reaction>
</comment>
<keyword evidence="5" id="KW-0067">ATP-binding</keyword>
<dbReference type="STRING" id="354355.SAMN05660816_05347"/>
<evidence type="ECO:0000256" key="4">
    <source>
        <dbReference type="ARBA" id="ARBA00022741"/>
    </source>
</evidence>
<dbReference type="RefSeq" id="WP_081198063.1">
    <property type="nucleotide sequence ID" value="NZ_FOCZ01000012.1"/>
</dbReference>
<dbReference type="EC" id="2.7.7.70" evidence="1"/>
<dbReference type="GO" id="GO:0005524">
    <property type="term" value="F:ATP binding"/>
    <property type="evidence" value="ECO:0007669"/>
    <property type="project" value="UniProtKB-KW"/>
</dbReference>
<comment type="caution">
    <text evidence="9">The sequence shown here is derived from an EMBL/GenBank/DDBJ whole genome shotgun (WGS) entry which is preliminary data.</text>
</comment>
<keyword evidence="3" id="KW-0548">Nucleotidyltransferase</keyword>
<name>A0A1V9F2M6_9BACT</name>
<keyword evidence="4" id="KW-0547">Nucleotide-binding</keyword>
<keyword evidence="6" id="KW-0119">Carbohydrate metabolism</keyword>
<evidence type="ECO:0000256" key="3">
    <source>
        <dbReference type="ARBA" id="ARBA00022695"/>
    </source>
</evidence>
<gene>
    <name evidence="9" type="ORF">A4H97_25025</name>
</gene>
<organism evidence="9 10">
    <name type="scientific">Niastella yeongjuensis</name>
    <dbReference type="NCBI Taxonomy" id="354355"/>
    <lineage>
        <taxon>Bacteria</taxon>
        <taxon>Pseudomonadati</taxon>
        <taxon>Bacteroidota</taxon>
        <taxon>Chitinophagia</taxon>
        <taxon>Chitinophagales</taxon>
        <taxon>Chitinophagaceae</taxon>
        <taxon>Niastella</taxon>
    </lineage>
</organism>
<evidence type="ECO:0000256" key="6">
    <source>
        <dbReference type="ARBA" id="ARBA00023277"/>
    </source>
</evidence>
<protein>
    <recommendedName>
        <fullName evidence="1">D-glycero-beta-D-manno-heptose 1-phosphate adenylyltransferase</fullName>
        <ecNumber evidence="1">2.7.7.70</ecNumber>
    </recommendedName>
</protein>
<proteinExistence type="predicted"/>
<reference evidence="10" key="1">
    <citation type="submission" date="2016-04" db="EMBL/GenBank/DDBJ databases">
        <authorList>
            <person name="Chen L."/>
            <person name="Zhuang W."/>
            <person name="Wang G."/>
        </authorList>
    </citation>
    <scope>NUCLEOTIDE SEQUENCE [LARGE SCALE GENOMIC DNA]</scope>
    <source>
        <strain evidence="10">17621</strain>
    </source>
</reference>
<dbReference type="NCBIfam" id="TIGR00125">
    <property type="entry name" value="cyt_tran_rel"/>
    <property type="match status" value="1"/>
</dbReference>
<dbReference type="Pfam" id="PF01467">
    <property type="entry name" value="CTP_transf_like"/>
    <property type="match status" value="1"/>
</dbReference>
<dbReference type="InterPro" id="IPR011914">
    <property type="entry name" value="RfaE_dom_II"/>
</dbReference>
<dbReference type="OrthoDB" id="9795543at2"/>
<dbReference type="InterPro" id="IPR050385">
    <property type="entry name" value="Archaeal_FAD_synthase"/>
</dbReference>
<dbReference type="NCBIfam" id="TIGR02199">
    <property type="entry name" value="rfaE_dom_II"/>
    <property type="match status" value="1"/>
</dbReference>
<evidence type="ECO:0000256" key="7">
    <source>
        <dbReference type="ARBA" id="ARBA00047428"/>
    </source>
</evidence>
<dbReference type="Gene3D" id="3.40.50.620">
    <property type="entry name" value="HUPs"/>
    <property type="match status" value="1"/>
</dbReference>
<dbReference type="GO" id="GO:0005975">
    <property type="term" value="P:carbohydrate metabolic process"/>
    <property type="evidence" value="ECO:0007669"/>
    <property type="project" value="InterPro"/>
</dbReference>
<evidence type="ECO:0000259" key="8">
    <source>
        <dbReference type="Pfam" id="PF01467"/>
    </source>
</evidence>